<evidence type="ECO:0000313" key="2">
    <source>
        <dbReference type="Proteomes" id="UP000199657"/>
    </source>
</evidence>
<keyword evidence="2" id="KW-1185">Reference proteome</keyword>
<dbReference type="STRING" id="406100.SAMN04488052_101116"/>
<name>A0A1H8PRQ9_9GAMM</name>
<dbReference type="RefSeq" id="WP_091639022.1">
    <property type="nucleotide sequence ID" value="NZ_FOEG01000001.1"/>
</dbReference>
<evidence type="ECO:0008006" key="3">
    <source>
        <dbReference type="Google" id="ProtNLM"/>
    </source>
</evidence>
<accession>A0A1H8PRQ9</accession>
<dbReference type="InterPro" id="IPR029068">
    <property type="entry name" value="Glyas_Bleomycin-R_OHBP_Dase"/>
</dbReference>
<dbReference type="OrthoDB" id="9789608at2"/>
<dbReference type="EMBL" id="FOEG01000001">
    <property type="protein sequence ID" value="SEO44630.1"/>
    <property type="molecule type" value="Genomic_DNA"/>
</dbReference>
<evidence type="ECO:0000313" key="1">
    <source>
        <dbReference type="EMBL" id="SEO44630.1"/>
    </source>
</evidence>
<proteinExistence type="predicted"/>
<protein>
    <recommendedName>
        <fullName evidence="3">VOC domain-containing protein</fullName>
    </recommendedName>
</protein>
<dbReference type="Gene3D" id="3.10.180.10">
    <property type="entry name" value="2,3-Dihydroxybiphenyl 1,2-Dioxygenase, domain 1"/>
    <property type="match status" value="1"/>
</dbReference>
<dbReference type="SUPFAM" id="SSF54593">
    <property type="entry name" value="Glyoxalase/Bleomycin resistance protein/Dihydroxybiphenyl dioxygenase"/>
    <property type="match status" value="1"/>
</dbReference>
<dbReference type="AlphaFoldDB" id="A0A1H8PRQ9"/>
<dbReference type="Proteomes" id="UP000199657">
    <property type="component" value="Unassembled WGS sequence"/>
</dbReference>
<sequence>MKRFHIALAVDDVHASIPDYTRRLGVEPEVVIPGEYALWRTSQLNFSVRRVPGAAGGVRHLGWEDPCAPTLSVDHDVNGVIWETFSRTDQRLEIEAIWPPKTGHDSDGDPAD</sequence>
<gene>
    <name evidence="1" type="ORF">SAMN04488052_101116</name>
</gene>
<reference evidence="1 2" key="1">
    <citation type="submission" date="2016-10" db="EMBL/GenBank/DDBJ databases">
        <authorList>
            <person name="de Groot N.N."/>
        </authorList>
    </citation>
    <scope>NUCLEOTIDE SEQUENCE [LARGE SCALE GENOMIC DNA]</scope>
    <source>
        <strain evidence="1 2">CGMCC 1.6291</strain>
    </source>
</reference>
<organism evidence="1 2">
    <name type="scientific">Aquisalimonas asiatica</name>
    <dbReference type="NCBI Taxonomy" id="406100"/>
    <lineage>
        <taxon>Bacteria</taxon>
        <taxon>Pseudomonadati</taxon>
        <taxon>Pseudomonadota</taxon>
        <taxon>Gammaproteobacteria</taxon>
        <taxon>Chromatiales</taxon>
        <taxon>Ectothiorhodospiraceae</taxon>
        <taxon>Aquisalimonas</taxon>
    </lineage>
</organism>